<evidence type="ECO:0000313" key="2">
    <source>
        <dbReference type="EMBL" id="SCL84954.1"/>
    </source>
</evidence>
<proteinExistence type="predicted"/>
<accession>A0A1C6WCX8</accession>
<name>A0A1C6WCX8_PLACU</name>
<dbReference type="AlphaFoldDB" id="A0A1C6WCX8"/>
<protein>
    <submittedName>
        <fullName evidence="2">Uncharacterized protein</fullName>
    </submittedName>
</protein>
<gene>
    <name evidence="2" type="ORF">PCHAJ_000499100</name>
</gene>
<keyword evidence="1" id="KW-0472">Membrane</keyword>
<reference evidence="2" key="1">
    <citation type="submission" date="2016-08" db="EMBL/GenBank/DDBJ databases">
        <authorList>
            <consortium name="Pathogen Informatics"/>
        </authorList>
    </citation>
    <scope>NUCLEOTIDE SEQUENCE</scope>
    <source>
        <strain evidence="2">AJ</strain>
    </source>
</reference>
<organism evidence="2">
    <name type="scientific">Plasmodium chabaudi chabaudi</name>
    <dbReference type="NCBI Taxonomy" id="31271"/>
    <lineage>
        <taxon>Eukaryota</taxon>
        <taxon>Sar</taxon>
        <taxon>Alveolata</taxon>
        <taxon>Apicomplexa</taxon>
        <taxon>Aconoidasida</taxon>
        <taxon>Haemosporida</taxon>
        <taxon>Plasmodiidae</taxon>
        <taxon>Plasmodium</taxon>
        <taxon>Plasmodium (Vinckeia)</taxon>
    </lineage>
</organism>
<feature type="transmembrane region" description="Helical" evidence="1">
    <location>
        <begin position="70"/>
        <end position="93"/>
    </location>
</feature>
<dbReference type="EMBL" id="FMIL01000119">
    <property type="protein sequence ID" value="SCL84954.1"/>
    <property type="molecule type" value="Genomic_DNA"/>
</dbReference>
<evidence type="ECO:0000256" key="1">
    <source>
        <dbReference type="SAM" id="Phobius"/>
    </source>
</evidence>
<sequence>MYEMPTTMGISPLLSRSNTSIEVKHSGKNLDMRTEISNVTSNQESSRISFGTTEKISVFNETFSGFMNNAILITVVFLFLLLGGLAISFIFLLRRKAKYTIKKFIKL</sequence>
<keyword evidence="1" id="KW-1133">Transmembrane helix</keyword>
<dbReference type="Proteomes" id="UP000507163">
    <property type="component" value="Unassembled WGS sequence"/>
</dbReference>
<keyword evidence="1" id="KW-0812">Transmembrane</keyword>